<dbReference type="SUPFAM" id="SSF55961">
    <property type="entry name" value="Bet v1-like"/>
    <property type="match status" value="1"/>
</dbReference>
<gene>
    <name evidence="1" type="ORF">HNR73_002036</name>
</gene>
<accession>A0A841FD33</accession>
<dbReference type="AlphaFoldDB" id="A0A841FD33"/>
<evidence type="ECO:0000313" key="1">
    <source>
        <dbReference type="EMBL" id="MBB6034186.1"/>
    </source>
</evidence>
<dbReference type="Proteomes" id="UP000548476">
    <property type="component" value="Unassembled WGS sequence"/>
</dbReference>
<protein>
    <recommendedName>
        <fullName evidence="3">Polyketide cyclase</fullName>
    </recommendedName>
</protein>
<sequence>MEFTATTTSTASKAACWAVLTDIADWPNWTASITAIAPVDAPELAVGRRYRLTQPGMPVLTWTVTKLDEGESFDWEARSPGVRTLGWHRISPDGEGTRIDIGVRQTGPLAWLFGLLGGAKTRRFMTMEAAGLKAAGESR</sequence>
<name>A0A841FD33_9ACTN</name>
<dbReference type="Gene3D" id="3.30.530.20">
    <property type="match status" value="1"/>
</dbReference>
<keyword evidence="2" id="KW-1185">Reference proteome</keyword>
<evidence type="ECO:0008006" key="3">
    <source>
        <dbReference type="Google" id="ProtNLM"/>
    </source>
</evidence>
<comment type="caution">
    <text evidence="1">The sequence shown here is derived from an EMBL/GenBank/DDBJ whole genome shotgun (WGS) entry which is preliminary data.</text>
</comment>
<dbReference type="EMBL" id="JACHGT010000004">
    <property type="protein sequence ID" value="MBB6034186.1"/>
    <property type="molecule type" value="Genomic_DNA"/>
</dbReference>
<proteinExistence type="predicted"/>
<evidence type="ECO:0000313" key="2">
    <source>
        <dbReference type="Proteomes" id="UP000548476"/>
    </source>
</evidence>
<reference evidence="1 2" key="1">
    <citation type="submission" date="2020-08" db="EMBL/GenBank/DDBJ databases">
        <title>Genomic Encyclopedia of Type Strains, Phase IV (KMG-IV): sequencing the most valuable type-strain genomes for metagenomic binning, comparative biology and taxonomic classification.</title>
        <authorList>
            <person name="Goeker M."/>
        </authorList>
    </citation>
    <scope>NUCLEOTIDE SEQUENCE [LARGE SCALE GENOMIC DNA]</scope>
    <source>
        <strain evidence="1 2">YIM 65646</strain>
    </source>
</reference>
<dbReference type="RefSeq" id="WP_184787072.1">
    <property type="nucleotide sequence ID" value="NZ_BONT01000045.1"/>
</dbReference>
<dbReference type="Pfam" id="PF10604">
    <property type="entry name" value="Polyketide_cyc2"/>
    <property type="match status" value="1"/>
</dbReference>
<dbReference type="InterPro" id="IPR019587">
    <property type="entry name" value="Polyketide_cyclase/dehydratase"/>
</dbReference>
<dbReference type="InterPro" id="IPR023393">
    <property type="entry name" value="START-like_dom_sf"/>
</dbReference>
<organism evidence="1 2">
    <name type="scientific">Phytomonospora endophytica</name>
    <dbReference type="NCBI Taxonomy" id="714109"/>
    <lineage>
        <taxon>Bacteria</taxon>
        <taxon>Bacillati</taxon>
        <taxon>Actinomycetota</taxon>
        <taxon>Actinomycetes</taxon>
        <taxon>Micromonosporales</taxon>
        <taxon>Micromonosporaceae</taxon>
        <taxon>Phytomonospora</taxon>
    </lineage>
</organism>